<dbReference type="EnsemblProtists" id="HpaT800985">
    <property type="protein sequence ID" value="HpaP800985"/>
    <property type="gene ID" value="HpaG800985"/>
</dbReference>
<keyword evidence="2" id="KW-1185">Reference proteome</keyword>
<reference evidence="2" key="1">
    <citation type="journal article" date="2010" name="Science">
        <title>Signatures of adaptation to obligate biotrophy in the Hyaloperonospora arabidopsidis genome.</title>
        <authorList>
            <person name="Baxter L."/>
            <person name="Tripathy S."/>
            <person name="Ishaque N."/>
            <person name="Boot N."/>
            <person name="Cabral A."/>
            <person name="Kemen E."/>
            <person name="Thines M."/>
            <person name="Ah-Fong A."/>
            <person name="Anderson R."/>
            <person name="Badejoko W."/>
            <person name="Bittner-Eddy P."/>
            <person name="Boore J.L."/>
            <person name="Chibucos M.C."/>
            <person name="Coates M."/>
            <person name="Dehal P."/>
            <person name="Delehaunty K."/>
            <person name="Dong S."/>
            <person name="Downton P."/>
            <person name="Dumas B."/>
            <person name="Fabro G."/>
            <person name="Fronick C."/>
            <person name="Fuerstenberg S.I."/>
            <person name="Fulton L."/>
            <person name="Gaulin E."/>
            <person name="Govers F."/>
            <person name="Hughes L."/>
            <person name="Humphray S."/>
            <person name="Jiang R.H."/>
            <person name="Judelson H."/>
            <person name="Kamoun S."/>
            <person name="Kyung K."/>
            <person name="Meijer H."/>
            <person name="Minx P."/>
            <person name="Morris P."/>
            <person name="Nelson J."/>
            <person name="Phuntumart V."/>
            <person name="Qutob D."/>
            <person name="Rehmany A."/>
            <person name="Rougon-Cardoso A."/>
            <person name="Ryden P."/>
            <person name="Torto-Alalibo T."/>
            <person name="Studholme D."/>
            <person name="Wang Y."/>
            <person name="Win J."/>
            <person name="Wood J."/>
            <person name="Clifton S.W."/>
            <person name="Rogers J."/>
            <person name="Van den Ackerveken G."/>
            <person name="Jones J.D."/>
            <person name="McDowell J.M."/>
            <person name="Beynon J."/>
            <person name="Tyler B.M."/>
        </authorList>
    </citation>
    <scope>NUCLEOTIDE SEQUENCE [LARGE SCALE GENOMIC DNA]</scope>
    <source>
        <strain evidence="2">Emoy2</strain>
    </source>
</reference>
<dbReference type="HOGENOM" id="CLU_2502744_0_0_1"/>
<protein>
    <submittedName>
        <fullName evidence="1">Uncharacterized protein</fullName>
    </submittedName>
</protein>
<dbReference type="InParanoid" id="M4B3Y6"/>
<dbReference type="AlphaFoldDB" id="M4B3Y6"/>
<reference evidence="1" key="2">
    <citation type="submission" date="2015-06" db="UniProtKB">
        <authorList>
            <consortium name="EnsemblProtists"/>
        </authorList>
    </citation>
    <scope>IDENTIFICATION</scope>
    <source>
        <strain evidence="1">Emoy2</strain>
    </source>
</reference>
<dbReference type="Proteomes" id="UP000011713">
    <property type="component" value="Unassembled WGS sequence"/>
</dbReference>
<name>M4B3Y6_HYAAE</name>
<sequence>MAFKRLIRRSSRLAANLRTNRNLGYATSTLGRSILQCYQKPPVARQLRCHSTQSIVNSETLQPESFDDPEQRILAKAMEHVPTHGK</sequence>
<dbReference type="EMBL" id="JH598253">
    <property type="status" value="NOT_ANNOTATED_CDS"/>
    <property type="molecule type" value="Genomic_DNA"/>
</dbReference>
<accession>M4B3Y6</accession>
<evidence type="ECO:0000313" key="1">
    <source>
        <dbReference type="EnsemblProtists" id="HpaP800985"/>
    </source>
</evidence>
<evidence type="ECO:0000313" key="2">
    <source>
        <dbReference type="Proteomes" id="UP000011713"/>
    </source>
</evidence>
<dbReference type="VEuPathDB" id="FungiDB:HpaG800985"/>
<organism evidence="1 2">
    <name type="scientific">Hyaloperonospora arabidopsidis (strain Emoy2)</name>
    <name type="common">Downy mildew agent</name>
    <name type="synonym">Peronospora arabidopsidis</name>
    <dbReference type="NCBI Taxonomy" id="559515"/>
    <lineage>
        <taxon>Eukaryota</taxon>
        <taxon>Sar</taxon>
        <taxon>Stramenopiles</taxon>
        <taxon>Oomycota</taxon>
        <taxon>Peronosporomycetes</taxon>
        <taxon>Peronosporales</taxon>
        <taxon>Peronosporaceae</taxon>
        <taxon>Hyaloperonospora</taxon>
    </lineage>
</organism>
<proteinExistence type="predicted"/>